<evidence type="ECO:0000256" key="1">
    <source>
        <dbReference type="ARBA" id="ARBA00004651"/>
    </source>
</evidence>
<comment type="caution">
    <text evidence="9">The sequence shown here is derived from an EMBL/GenBank/DDBJ whole genome shotgun (WGS) entry which is preliminary data.</text>
</comment>
<feature type="transmembrane region" description="Helical" evidence="7">
    <location>
        <begin position="70"/>
        <end position="94"/>
    </location>
</feature>
<keyword evidence="5 7" id="KW-1133">Transmembrane helix</keyword>
<reference evidence="9 10" key="1">
    <citation type="journal article" date="2021" name="ISME Commun">
        <title>Automated analysis of genomic sequences facilitates high-throughput and comprehensive description of bacteria.</title>
        <authorList>
            <person name="Hitch T.C.A."/>
        </authorList>
    </citation>
    <scope>NUCLEOTIDE SEQUENCE [LARGE SCALE GENOMIC DNA]</scope>
    <source>
        <strain evidence="9 10">Sanger_18</strain>
    </source>
</reference>
<evidence type="ECO:0000256" key="7">
    <source>
        <dbReference type="RuleBase" id="RU363032"/>
    </source>
</evidence>
<protein>
    <submittedName>
        <fullName evidence="9">Carbohydrate ABC transporter permease</fullName>
    </submittedName>
</protein>
<dbReference type="RefSeq" id="WP_262575510.1">
    <property type="nucleotide sequence ID" value="NZ_JAOQKJ010000012.1"/>
</dbReference>
<feature type="transmembrane region" description="Helical" evidence="7">
    <location>
        <begin position="106"/>
        <end position="126"/>
    </location>
</feature>
<dbReference type="CDD" id="cd06261">
    <property type="entry name" value="TM_PBP2"/>
    <property type="match status" value="1"/>
</dbReference>
<dbReference type="SUPFAM" id="SSF161098">
    <property type="entry name" value="MetI-like"/>
    <property type="match status" value="1"/>
</dbReference>
<evidence type="ECO:0000256" key="2">
    <source>
        <dbReference type="ARBA" id="ARBA00022448"/>
    </source>
</evidence>
<accession>A0ABT2T5D3</accession>
<evidence type="ECO:0000256" key="3">
    <source>
        <dbReference type="ARBA" id="ARBA00022475"/>
    </source>
</evidence>
<proteinExistence type="inferred from homology"/>
<keyword evidence="6 7" id="KW-0472">Membrane</keyword>
<feature type="domain" description="ABC transmembrane type-1" evidence="8">
    <location>
        <begin position="71"/>
        <end position="261"/>
    </location>
</feature>
<feature type="transmembrane region" description="Helical" evidence="7">
    <location>
        <begin position="132"/>
        <end position="155"/>
    </location>
</feature>
<feature type="transmembrane region" description="Helical" evidence="7">
    <location>
        <begin position="182"/>
        <end position="207"/>
    </location>
</feature>
<keyword evidence="10" id="KW-1185">Reference proteome</keyword>
<dbReference type="InterPro" id="IPR000515">
    <property type="entry name" value="MetI-like"/>
</dbReference>
<dbReference type="Gene3D" id="1.10.3720.10">
    <property type="entry name" value="MetI-like"/>
    <property type="match status" value="1"/>
</dbReference>
<evidence type="ECO:0000259" key="8">
    <source>
        <dbReference type="PROSITE" id="PS50928"/>
    </source>
</evidence>
<comment type="similarity">
    <text evidence="7">Belongs to the binding-protein-dependent transport system permease family.</text>
</comment>
<evidence type="ECO:0000256" key="6">
    <source>
        <dbReference type="ARBA" id="ARBA00023136"/>
    </source>
</evidence>
<feature type="transmembrane region" description="Helical" evidence="7">
    <location>
        <begin position="12"/>
        <end position="33"/>
    </location>
</feature>
<keyword evidence="4 7" id="KW-0812">Transmembrane</keyword>
<dbReference type="PROSITE" id="PS50928">
    <property type="entry name" value="ABC_TM1"/>
    <property type="match status" value="1"/>
</dbReference>
<feature type="transmembrane region" description="Helical" evidence="7">
    <location>
        <begin position="240"/>
        <end position="260"/>
    </location>
</feature>
<evidence type="ECO:0000313" key="9">
    <source>
        <dbReference type="EMBL" id="MCU6745465.1"/>
    </source>
</evidence>
<name>A0ABT2T5D3_9FIRM</name>
<keyword evidence="3" id="KW-1003">Cell membrane</keyword>
<gene>
    <name evidence="9" type="ORF">OCV77_13380</name>
</gene>
<comment type="subcellular location">
    <subcellularLocation>
        <location evidence="1 7">Cell membrane</location>
        <topology evidence="1 7">Multi-pass membrane protein</topology>
    </subcellularLocation>
</comment>
<dbReference type="Proteomes" id="UP001652432">
    <property type="component" value="Unassembled WGS sequence"/>
</dbReference>
<keyword evidence="2 7" id="KW-0813">Transport</keyword>
<dbReference type="EMBL" id="JAOQKJ010000012">
    <property type="protein sequence ID" value="MCU6745465.1"/>
    <property type="molecule type" value="Genomic_DNA"/>
</dbReference>
<evidence type="ECO:0000256" key="4">
    <source>
        <dbReference type="ARBA" id="ARBA00022692"/>
    </source>
</evidence>
<dbReference type="PANTHER" id="PTHR43744">
    <property type="entry name" value="ABC TRANSPORTER PERMEASE PROTEIN MG189-RELATED-RELATED"/>
    <property type="match status" value="1"/>
</dbReference>
<dbReference type="Pfam" id="PF00528">
    <property type="entry name" value="BPD_transp_1"/>
    <property type="match status" value="1"/>
</dbReference>
<evidence type="ECO:0000313" key="10">
    <source>
        <dbReference type="Proteomes" id="UP001652432"/>
    </source>
</evidence>
<organism evidence="9 10">
    <name type="scientific">Suilimivivens aceti</name>
    <dbReference type="NCBI Taxonomy" id="2981774"/>
    <lineage>
        <taxon>Bacteria</taxon>
        <taxon>Bacillati</taxon>
        <taxon>Bacillota</taxon>
        <taxon>Clostridia</taxon>
        <taxon>Lachnospirales</taxon>
        <taxon>Lachnospiraceae</taxon>
        <taxon>Suilimivivens</taxon>
    </lineage>
</organism>
<evidence type="ECO:0000256" key="5">
    <source>
        <dbReference type="ARBA" id="ARBA00022989"/>
    </source>
</evidence>
<dbReference type="PANTHER" id="PTHR43744:SF8">
    <property type="entry name" value="SN-GLYCEROL-3-PHOSPHATE TRANSPORT SYSTEM PERMEASE PROTEIN UGPE"/>
    <property type="match status" value="1"/>
</dbReference>
<dbReference type="InterPro" id="IPR035906">
    <property type="entry name" value="MetI-like_sf"/>
</dbReference>
<sequence length="276" mass="30924">MNKSRKHRLQSVLETFFAALIVIILMLPFYIMFMMGTYSTAEIFRILPFKPGSHLLENLKQLMASNFLQYYWNSTKVAVCTTVGSVLISTMAGFGFAKFHFKGKGFLFSMVLVTMMIPTQLGLVAFVKEMKVLGWINTHLALIFPSMAHAFGVFWMTQFMKDNVPDEVLESAKIDGCNDIKAFIFIVIPFVRSAMVTLVLLVFIASWNSFLVPLILLNKQEMYTIPLGITTLGNFFRADYAVRIAGLAMGTIPLILIFALGSKYFIKGLMAGAVKG</sequence>